<evidence type="ECO:0000256" key="1">
    <source>
        <dbReference type="SAM" id="SignalP"/>
    </source>
</evidence>
<dbReference type="Gene3D" id="3.60.21.10">
    <property type="match status" value="1"/>
</dbReference>
<accession>A0A2N0TVR0</accession>
<feature type="domain" description="Calcineurin-like phosphoesterase" evidence="2">
    <location>
        <begin position="138"/>
        <end position="325"/>
    </location>
</feature>
<evidence type="ECO:0000259" key="4">
    <source>
        <dbReference type="Pfam" id="PF16371"/>
    </source>
</evidence>
<comment type="caution">
    <text evidence="5">The sequence shown here is derived from an EMBL/GenBank/DDBJ whole genome shotgun (WGS) entry which is preliminary data.</text>
</comment>
<proteinExistence type="predicted"/>
<dbReference type="Proteomes" id="UP000232673">
    <property type="component" value="Unassembled WGS sequence"/>
</dbReference>
<dbReference type="GO" id="GO:0016787">
    <property type="term" value="F:hydrolase activity"/>
    <property type="evidence" value="ECO:0007669"/>
    <property type="project" value="InterPro"/>
</dbReference>
<dbReference type="SUPFAM" id="SSF117074">
    <property type="entry name" value="Hypothetical protein PA1324"/>
    <property type="match status" value="1"/>
</dbReference>
<dbReference type="RefSeq" id="WP_079714571.1">
    <property type="nucleotide sequence ID" value="NZ_FUZC01000023.1"/>
</dbReference>
<dbReference type="STRING" id="447422.SAMN05660903_03613"/>
<dbReference type="InterPro" id="IPR013783">
    <property type="entry name" value="Ig-like_fold"/>
</dbReference>
<name>A0A2N0TVR0_9FLAO</name>
<keyword evidence="1" id="KW-0732">Signal</keyword>
<reference evidence="5 6" key="1">
    <citation type="submission" date="2015-10" db="EMBL/GenBank/DDBJ databases">
        <title>Draft genome sequence of Salegentibacter salinarum KCTC 12975.</title>
        <authorList>
            <person name="Lin W."/>
            <person name="Zheng Q."/>
        </authorList>
    </citation>
    <scope>NUCLEOTIDE SEQUENCE [LARGE SCALE GENOMIC DNA]</scope>
    <source>
        <strain evidence="5 6">KCTC 12975</strain>
    </source>
</reference>
<feature type="domain" description="Calcineurin-like phosphoesterase N-terminal" evidence="4">
    <location>
        <begin position="35"/>
        <end position="102"/>
    </location>
</feature>
<feature type="domain" description="Calcineurin-like phosphoesterase C-terminal" evidence="3">
    <location>
        <begin position="346"/>
        <end position="512"/>
    </location>
</feature>
<organism evidence="5 6">
    <name type="scientific">Salegentibacter salinarum</name>
    <dbReference type="NCBI Taxonomy" id="447422"/>
    <lineage>
        <taxon>Bacteria</taxon>
        <taxon>Pseudomonadati</taxon>
        <taxon>Bacteroidota</taxon>
        <taxon>Flavobacteriia</taxon>
        <taxon>Flavobacteriales</taxon>
        <taxon>Flavobacteriaceae</taxon>
        <taxon>Salegentibacter</taxon>
    </lineage>
</organism>
<protein>
    <submittedName>
        <fullName evidence="5">Metallophosphoesterase</fullName>
    </submittedName>
</protein>
<dbReference type="InterPro" id="IPR029052">
    <property type="entry name" value="Metallo-depent_PP-like"/>
</dbReference>
<dbReference type="PANTHER" id="PTHR43143:SF6">
    <property type="entry name" value="BLL3016 PROTEIN"/>
    <property type="match status" value="1"/>
</dbReference>
<gene>
    <name evidence="5" type="ORF">APR41_17530</name>
</gene>
<dbReference type="Gene3D" id="2.60.40.10">
    <property type="entry name" value="Immunoglobulins"/>
    <property type="match status" value="1"/>
</dbReference>
<dbReference type="SUPFAM" id="SSF56300">
    <property type="entry name" value="Metallo-dependent phosphatases"/>
    <property type="match status" value="1"/>
</dbReference>
<dbReference type="Pfam" id="PF00149">
    <property type="entry name" value="Metallophos"/>
    <property type="match status" value="1"/>
</dbReference>
<evidence type="ECO:0000313" key="6">
    <source>
        <dbReference type="Proteomes" id="UP000232673"/>
    </source>
</evidence>
<dbReference type="EMBL" id="LKTS01000020">
    <property type="protein sequence ID" value="PKD18809.1"/>
    <property type="molecule type" value="Genomic_DNA"/>
</dbReference>
<evidence type="ECO:0000259" key="2">
    <source>
        <dbReference type="Pfam" id="PF00149"/>
    </source>
</evidence>
<dbReference type="Pfam" id="PF16370">
    <property type="entry name" value="MetallophosC"/>
    <property type="match status" value="1"/>
</dbReference>
<dbReference type="InterPro" id="IPR051918">
    <property type="entry name" value="STPP_CPPED1"/>
</dbReference>
<keyword evidence="6" id="KW-1185">Reference proteome</keyword>
<sequence>MKKINFITFLLIVIPGFVIAQNATGTIFEDKNGNGRQDSNESGIPNVAVTNGEDVVLTDQKGEYQLPKSDAFIISVIKPSGYKYPVDENNLPLFYYNHKPKGSPDLKYTGVEVTGDLPRELNFPLLKNNEEKENFSALIFGDPQVYNEDQVSYFQKGMVSRVKKNKDILFGISLGDLVGNDLALFDPYIQVMKDLKLPWYNVLGNHDLNFDVDKDKYSDETFEKYFGPPNYAFNYGKVHFIVLDDILYPDPRDNKGYWGGFREDQLNFIENDLKHVPKDHLIVLSFHIPLSEPNGDAFRDEDRQRLFEILKDFPNTLSLSAHTHIQKQDFFKKEDGWLGEQPHHHFNVGTTSGDWYSGRLNETGIPISTMRDGTPKGYAVLNFEDNNYTIDYQVVGESEDYRMQIFSPKVVAKDQNTKAGIYVNYFMGSEEDKVEYRIDEGSWSTMKYVEDYDPSYVAMVYEWDLTEELFSGRRPSNPIKSKHLWRANIPTKLAEGVHTIEVRVEDMFGRIFTDTHEYRIVSPDQ</sequence>
<dbReference type="PANTHER" id="PTHR43143">
    <property type="entry name" value="METALLOPHOSPHOESTERASE, CALCINEURIN SUPERFAMILY"/>
    <property type="match status" value="1"/>
</dbReference>
<evidence type="ECO:0000259" key="3">
    <source>
        <dbReference type="Pfam" id="PF16370"/>
    </source>
</evidence>
<dbReference type="AlphaFoldDB" id="A0A2N0TVR0"/>
<evidence type="ECO:0000313" key="5">
    <source>
        <dbReference type="EMBL" id="PKD18809.1"/>
    </source>
</evidence>
<dbReference type="Pfam" id="PF16371">
    <property type="entry name" value="MetallophosN"/>
    <property type="match status" value="1"/>
</dbReference>
<dbReference type="OrthoDB" id="1776264at2"/>
<feature type="chain" id="PRO_5014870949" evidence="1">
    <location>
        <begin position="21"/>
        <end position="525"/>
    </location>
</feature>
<dbReference type="InterPro" id="IPR032285">
    <property type="entry name" value="Metallophos_N"/>
</dbReference>
<dbReference type="InterPro" id="IPR004843">
    <property type="entry name" value="Calcineurin-like_PHP"/>
</dbReference>
<dbReference type="InterPro" id="IPR032288">
    <property type="entry name" value="Metallophos_C"/>
</dbReference>
<feature type="signal peptide" evidence="1">
    <location>
        <begin position="1"/>
        <end position="20"/>
    </location>
</feature>